<comment type="subcellular location">
    <subcellularLocation>
        <location evidence="1">Membrane</location>
        <topology evidence="1">Multi-pass membrane protein</topology>
    </subcellularLocation>
</comment>
<keyword evidence="4 5" id="KW-0472">Membrane</keyword>
<dbReference type="GO" id="GO:0016020">
    <property type="term" value="C:membrane"/>
    <property type="evidence" value="ECO:0007669"/>
    <property type="project" value="UniProtKB-SubCell"/>
</dbReference>
<dbReference type="Gene3D" id="1.20.120.1630">
    <property type="match status" value="1"/>
</dbReference>
<evidence type="ECO:0008006" key="8">
    <source>
        <dbReference type="Google" id="ProtNLM"/>
    </source>
</evidence>
<evidence type="ECO:0000256" key="1">
    <source>
        <dbReference type="ARBA" id="ARBA00004141"/>
    </source>
</evidence>
<comment type="caution">
    <text evidence="6">The sequence shown here is derived from an EMBL/GenBank/DDBJ whole genome shotgun (WGS) entry which is preliminary data.</text>
</comment>
<feature type="transmembrane region" description="Helical" evidence="5">
    <location>
        <begin position="39"/>
        <end position="59"/>
    </location>
</feature>
<keyword evidence="2 5" id="KW-0812">Transmembrane</keyword>
<keyword evidence="3 5" id="KW-1133">Transmembrane helix</keyword>
<accession>A0A2H0TGI4</accession>
<protein>
    <recommendedName>
        <fullName evidence="8">Isoprenylcysteine carboxylmethyltransferase family protein</fullName>
    </recommendedName>
</protein>
<dbReference type="Proteomes" id="UP000229383">
    <property type="component" value="Unassembled WGS sequence"/>
</dbReference>
<name>A0A2H0TGI4_9BACT</name>
<dbReference type="PANTHER" id="PTHR43847">
    <property type="entry name" value="BLL3993 PROTEIN"/>
    <property type="match status" value="1"/>
</dbReference>
<dbReference type="InterPro" id="IPR007269">
    <property type="entry name" value="ICMT_MeTrfase"/>
</dbReference>
<evidence type="ECO:0000256" key="4">
    <source>
        <dbReference type="ARBA" id="ARBA00023136"/>
    </source>
</evidence>
<dbReference type="PANTHER" id="PTHR43847:SF1">
    <property type="entry name" value="BLL3993 PROTEIN"/>
    <property type="match status" value="1"/>
</dbReference>
<feature type="transmembrane region" description="Helical" evidence="5">
    <location>
        <begin position="65"/>
        <end position="84"/>
    </location>
</feature>
<evidence type="ECO:0000256" key="5">
    <source>
        <dbReference type="SAM" id="Phobius"/>
    </source>
</evidence>
<dbReference type="AlphaFoldDB" id="A0A2H0TGI4"/>
<organism evidence="6 7">
    <name type="scientific">Candidatus Niyogibacteria bacterium CG10_big_fil_rev_8_21_14_0_10_42_19</name>
    <dbReference type="NCBI Taxonomy" id="1974725"/>
    <lineage>
        <taxon>Bacteria</taxon>
        <taxon>Candidatus Niyogiibacteriota</taxon>
    </lineage>
</organism>
<sequence>MLIKTYLFSGLLFFFGFKWMLALVHVIRHRDYTLQVSVLILEVVAVLFGLAQLIFGIGVSGNVIASLRILGLVLFTAGIAITFISRIRLNDSYCPAAIKGEPKELVTSGLYCHVRHPIYFGAILFGLGFESILSSPFVFVIFLSIPIFLRQINREEELLKKTFPCEWSKFVKRTPYKLIPFLF</sequence>
<proteinExistence type="predicted"/>
<evidence type="ECO:0000313" key="7">
    <source>
        <dbReference type="Proteomes" id="UP000229383"/>
    </source>
</evidence>
<dbReference type="GO" id="GO:0004671">
    <property type="term" value="F:protein C-terminal S-isoprenylcysteine carboxyl O-methyltransferase activity"/>
    <property type="evidence" value="ECO:0007669"/>
    <property type="project" value="InterPro"/>
</dbReference>
<reference evidence="7" key="1">
    <citation type="submission" date="2017-09" db="EMBL/GenBank/DDBJ databases">
        <title>Depth-based differentiation of microbial function through sediment-hosted aquifers and enrichment of novel symbionts in the deep terrestrial subsurface.</title>
        <authorList>
            <person name="Probst A.J."/>
            <person name="Ladd B."/>
            <person name="Jarett J.K."/>
            <person name="Geller-Mcgrath D.E."/>
            <person name="Sieber C.M.K."/>
            <person name="Emerson J.B."/>
            <person name="Anantharaman K."/>
            <person name="Thomas B.C."/>
            <person name="Malmstrom R."/>
            <person name="Stieglmeier M."/>
            <person name="Klingl A."/>
            <person name="Woyke T."/>
            <person name="Ryan C.M."/>
            <person name="Banfield J.F."/>
        </authorList>
    </citation>
    <scope>NUCLEOTIDE SEQUENCE [LARGE SCALE GENOMIC DNA]</scope>
</reference>
<evidence type="ECO:0000313" key="6">
    <source>
        <dbReference type="EMBL" id="PIR70641.1"/>
    </source>
</evidence>
<dbReference type="InterPro" id="IPR052527">
    <property type="entry name" value="Metal_cation-efflux_comp"/>
</dbReference>
<evidence type="ECO:0000256" key="2">
    <source>
        <dbReference type="ARBA" id="ARBA00022692"/>
    </source>
</evidence>
<feature type="transmembrane region" description="Helical" evidence="5">
    <location>
        <begin position="6"/>
        <end position="27"/>
    </location>
</feature>
<gene>
    <name evidence="6" type="ORF">COU46_00495</name>
</gene>
<evidence type="ECO:0000256" key="3">
    <source>
        <dbReference type="ARBA" id="ARBA00022989"/>
    </source>
</evidence>
<dbReference type="Pfam" id="PF04140">
    <property type="entry name" value="ICMT"/>
    <property type="match status" value="1"/>
</dbReference>
<dbReference type="EMBL" id="PFCN01000007">
    <property type="protein sequence ID" value="PIR70641.1"/>
    <property type="molecule type" value="Genomic_DNA"/>
</dbReference>